<evidence type="ECO:0000256" key="1">
    <source>
        <dbReference type="SAM" id="SignalP"/>
    </source>
</evidence>
<organism evidence="2 3">
    <name type="scientific">Mycolicibacterium mucogenicum</name>
    <name type="common">Mycobacterium mucogenicum</name>
    <dbReference type="NCBI Taxonomy" id="56689"/>
    <lineage>
        <taxon>Bacteria</taxon>
        <taxon>Bacillati</taxon>
        <taxon>Actinomycetota</taxon>
        <taxon>Actinomycetes</taxon>
        <taxon>Mycobacteriales</taxon>
        <taxon>Mycobacteriaceae</taxon>
        <taxon>Mycolicibacterium</taxon>
    </lineage>
</organism>
<gene>
    <name evidence="2" type="ORF">EUA03_19385</name>
</gene>
<evidence type="ECO:0008006" key="4">
    <source>
        <dbReference type="Google" id="ProtNLM"/>
    </source>
</evidence>
<dbReference type="Proteomes" id="UP000294929">
    <property type="component" value="Unassembled WGS sequence"/>
</dbReference>
<sequence>MKTILIAAFSVAATAALPLAAVANACGGGGPVPANHEFVTPSGNIVCDVYSDGTGVNCEVREHAWVQPASTIGPYGRACNFNFGGLQFYVSKGNPGKLGCYEGASNFTASNLKTLDYGQTFTQGAITCTSELSGVTCTDTATGHFIRVARESYDLG</sequence>
<evidence type="ECO:0000313" key="3">
    <source>
        <dbReference type="Proteomes" id="UP000294929"/>
    </source>
</evidence>
<dbReference type="RefSeq" id="WP_133427632.1">
    <property type="nucleotide sequence ID" value="NZ_SDLO01000017.1"/>
</dbReference>
<reference evidence="2 3" key="1">
    <citation type="submission" date="2019-01" db="EMBL/GenBank/DDBJ databases">
        <title>High-quality-draft genome sequences of five non-tuberculosis mycobacteriaceae isolated from a nosocomial environment.</title>
        <authorList>
            <person name="Tiago I."/>
            <person name="Alarico S."/>
            <person name="Pereira S.G."/>
            <person name="Coelho C."/>
            <person name="Maranha A."/>
            <person name="Empadinhas N."/>
        </authorList>
    </citation>
    <scope>NUCLEOTIDE SEQUENCE [LARGE SCALE GENOMIC DNA]</scope>
    <source>
        <strain evidence="2 3">24AIII</strain>
    </source>
</reference>
<protein>
    <recommendedName>
        <fullName evidence="4">Secreted protein</fullName>
    </recommendedName>
</protein>
<feature type="chain" id="PRO_5020687424" description="Secreted protein" evidence="1">
    <location>
        <begin position="26"/>
        <end position="156"/>
    </location>
</feature>
<accession>A0A4R5WD30</accession>
<name>A0A4R5WD30_MYCMU</name>
<evidence type="ECO:0000313" key="2">
    <source>
        <dbReference type="EMBL" id="TDK86735.1"/>
    </source>
</evidence>
<proteinExistence type="predicted"/>
<dbReference type="AlphaFoldDB" id="A0A4R5WD30"/>
<dbReference type="EMBL" id="SDLO01000017">
    <property type="protein sequence ID" value="TDK86735.1"/>
    <property type="molecule type" value="Genomic_DNA"/>
</dbReference>
<keyword evidence="1" id="KW-0732">Signal</keyword>
<comment type="caution">
    <text evidence="2">The sequence shown here is derived from an EMBL/GenBank/DDBJ whole genome shotgun (WGS) entry which is preliminary data.</text>
</comment>
<feature type="signal peptide" evidence="1">
    <location>
        <begin position="1"/>
        <end position="25"/>
    </location>
</feature>